<dbReference type="GO" id="GO:0016491">
    <property type="term" value="F:oxidoreductase activity"/>
    <property type="evidence" value="ECO:0007669"/>
    <property type="project" value="InterPro"/>
</dbReference>
<protein>
    <recommendedName>
        <fullName evidence="6">Fatty acid hydroxylase domain-containing protein</fullName>
    </recommendedName>
</protein>
<feature type="domain" description="Fatty acid hydroxylase" evidence="6">
    <location>
        <begin position="110"/>
        <end position="228"/>
    </location>
</feature>
<feature type="transmembrane region" description="Helical" evidence="5">
    <location>
        <begin position="145"/>
        <end position="170"/>
    </location>
</feature>
<name>A0A2B7X4A0_9EURO</name>
<keyword evidence="4 5" id="KW-0472">Membrane</keyword>
<keyword evidence="8" id="KW-1185">Reference proteome</keyword>
<dbReference type="GO" id="GO:0005506">
    <property type="term" value="F:iron ion binding"/>
    <property type="evidence" value="ECO:0007669"/>
    <property type="project" value="InterPro"/>
</dbReference>
<proteinExistence type="predicted"/>
<dbReference type="EMBL" id="PDNB01000146">
    <property type="protein sequence ID" value="PGH03603.1"/>
    <property type="molecule type" value="Genomic_DNA"/>
</dbReference>
<feature type="transmembrane region" description="Helical" evidence="5">
    <location>
        <begin position="63"/>
        <end position="83"/>
    </location>
</feature>
<sequence length="239" mass="26292">MSSLTQLWGHIVDSYSPFTIEVTGVALAQLSLTVLFGSYELLTVDEKRRRAMGKILPGILKNISTATLVHSSALALVSLWTGASLWETTVTPVNKNIPSAGRFLIDLINTALLFEISFYYCHALFHTKFFYKHVHSKHHHFKEELAIAAFYSHPLEFVVMNAGLVVVASWLLGSHVLGMLLHGAVSGAIAHFVHTGEDIPGLMSHEGHHVAPNNNLGAVGILDRLHGTLYRGSQIKRTH</sequence>
<dbReference type="InterPro" id="IPR006694">
    <property type="entry name" value="Fatty_acid_hydroxylase"/>
</dbReference>
<organism evidence="7 8">
    <name type="scientific">Helicocarpus griseus UAMH5409</name>
    <dbReference type="NCBI Taxonomy" id="1447875"/>
    <lineage>
        <taxon>Eukaryota</taxon>
        <taxon>Fungi</taxon>
        <taxon>Dikarya</taxon>
        <taxon>Ascomycota</taxon>
        <taxon>Pezizomycotina</taxon>
        <taxon>Eurotiomycetes</taxon>
        <taxon>Eurotiomycetidae</taxon>
        <taxon>Onygenales</taxon>
        <taxon>Ajellomycetaceae</taxon>
        <taxon>Helicocarpus</taxon>
    </lineage>
</organism>
<reference evidence="7 8" key="1">
    <citation type="submission" date="2017-10" db="EMBL/GenBank/DDBJ databases">
        <title>Comparative genomics in systemic dimorphic fungi from Ajellomycetaceae.</title>
        <authorList>
            <person name="Munoz J.F."/>
            <person name="Mcewen J.G."/>
            <person name="Clay O.K."/>
            <person name="Cuomo C.A."/>
        </authorList>
    </citation>
    <scope>NUCLEOTIDE SEQUENCE [LARGE SCALE GENOMIC DNA]</scope>
    <source>
        <strain evidence="7 8">UAMH5409</strain>
    </source>
</reference>
<evidence type="ECO:0000259" key="6">
    <source>
        <dbReference type="Pfam" id="PF04116"/>
    </source>
</evidence>
<accession>A0A2B7X4A0</accession>
<evidence type="ECO:0000256" key="4">
    <source>
        <dbReference type="ARBA" id="ARBA00023136"/>
    </source>
</evidence>
<comment type="subcellular location">
    <subcellularLocation>
        <location evidence="1">Membrane</location>
    </subcellularLocation>
</comment>
<keyword evidence="3 5" id="KW-1133">Transmembrane helix</keyword>
<dbReference type="AlphaFoldDB" id="A0A2B7X4A0"/>
<evidence type="ECO:0000256" key="3">
    <source>
        <dbReference type="ARBA" id="ARBA00022989"/>
    </source>
</evidence>
<evidence type="ECO:0000313" key="8">
    <source>
        <dbReference type="Proteomes" id="UP000223968"/>
    </source>
</evidence>
<dbReference type="OrthoDB" id="408954at2759"/>
<evidence type="ECO:0000256" key="1">
    <source>
        <dbReference type="ARBA" id="ARBA00004370"/>
    </source>
</evidence>
<gene>
    <name evidence="7" type="ORF">AJ79_07332</name>
</gene>
<feature type="transmembrane region" description="Helical" evidence="5">
    <location>
        <begin position="103"/>
        <end position="125"/>
    </location>
</feature>
<feature type="transmembrane region" description="Helical" evidence="5">
    <location>
        <begin position="20"/>
        <end position="42"/>
    </location>
</feature>
<evidence type="ECO:0000256" key="2">
    <source>
        <dbReference type="ARBA" id="ARBA00022692"/>
    </source>
</evidence>
<dbReference type="GO" id="GO:0016020">
    <property type="term" value="C:membrane"/>
    <property type="evidence" value="ECO:0007669"/>
    <property type="project" value="UniProtKB-SubCell"/>
</dbReference>
<dbReference type="Proteomes" id="UP000223968">
    <property type="component" value="Unassembled WGS sequence"/>
</dbReference>
<dbReference type="STRING" id="1447875.A0A2B7X4A0"/>
<comment type="caution">
    <text evidence="7">The sequence shown here is derived from an EMBL/GenBank/DDBJ whole genome shotgun (WGS) entry which is preliminary data.</text>
</comment>
<dbReference type="GO" id="GO:0008610">
    <property type="term" value="P:lipid biosynthetic process"/>
    <property type="evidence" value="ECO:0007669"/>
    <property type="project" value="InterPro"/>
</dbReference>
<keyword evidence="2 5" id="KW-0812">Transmembrane</keyword>
<dbReference type="PANTHER" id="PTHR11863">
    <property type="entry name" value="STEROL DESATURASE"/>
    <property type="match status" value="1"/>
</dbReference>
<evidence type="ECO:0000256" key="5">
    <source>
        <dbReference type="SAM" id="Phobius"/>
    </source>
</evidence>
<evidence type="ECO:0000313" key="7">
    <source>
        <dbReference type="EMBL" id="PGH03603.1"/>
    </source>
</evidence>
<dbReference type="InterPro" id="IPR050307">
    <property type="entry name" value="Sterol_Desaturase_Related"/>
</dbReference>
<feature type="transmembrane region" description="Helical" evidence="5">
    <location>
        <begin position="176"/>
        <end position="193"/>
    </location>
</feature>
<dbReference type="Pfam" id="PF04116">
    <property type="entry name" value="FA_hydroxylase"/>
    <property type="match status" value="1"/>
</dbReference>